<evidence type="ECO:0000313" key="2">
    <source>
        <dbReference type="EMBL" id="AKO66070.1"/>
    </source>
</evidence>
<feature type="signal peptide" evidence="1">
    <location>
        <begin position="1"/>
        <end position="22"/>
    </location>
</feature>
<name>A0A0H4J1Z3_9PROT</name>
<dbReference type="OrthoDB" id="8555546at2"/>
<proteinExistence type="predicted"/>
<evidence type="ECO:0000313" key="3">
    <source>
        <dbReference type="Proteomes" id="UP000066549"/>
    </source>
</evidence>
<evidence type="ECO:0008006" key="4">
    <source>
        <dbReference type="Google" id="ProtNLM"/>
    </source>
</evidence>
<dbReference type="AlphaFoldDB" id="A0A0H4J1Z3"/>
<evidence type="ECO:0000256" key="1">
    <source>
        <dbReference type="SAM" id="SignalP"/>
    </source>
</evidence>
<feature type="chain" id="PRO_5005206689" description="Lipoprotein" evidence="1">
    <location>
        <begin position="23"/>
        <end position="363"/>
    </location>
</feature>
<reference evidence="2 3" key="1">
    <citation type="submission" date="2015-03" db="EMBL/GenBank/DDBJ databases">
        <title>Comparative analysis of the OM43 clade including a novel species from Red Sea uncovers genomic and metabolic diversity among marine methylotrophs.</title>
        <authorList>
            <person name="Jimenez-Infante F."/>
            <person name="Ngugi D.K."/>
            <person name="Vinu M."/>
            <person name="Alam I."/>
            <person name="Kamau A."/>
            <person name="Blom J."/>
            <person name="Bajic V.B."/>
            <person name="Stingl U."/>
        </authorList>
    </citation>
    <scope>NUCLEOTIDE SEQUENCE [LARGE SCALE GENOMIC DNA]</scope>
    <source>
        <strain evidence="2 3">MBRSH7</strain>
    </source>
</reference>
<dbReference type="Proteomes" id="UP000066549">
    <property type="component" value="Chromosome"/>
</dbReference>
<protein>
    <recommendedName>
        <fullName evidence="4">Lipoprotein</fullName>
    </recommendedName>
</protein>
<sequence length="363" mass="40375">MIQKIICLLISCILLSSCSQFGPDFMKAGRNDYNKVLAQTDDEETLLNLVRLRYADNPAFLKVNSVSTSFNWKEGFGLDGSIFESDAVGKNNIGIRGNTEYIEKPTISYSPLSGADFVKNVLTPIDHQVILLLARSGWSLERILRLTVNKINHIDNASEASGPTPTNSPDYAAFNQIAKDFRLLQKTSKITLGYQLDGNPGDLALLIKKDYITDADVEKFLSDLRINKKNNIIPITPNYFDASSNDNIQIESRSLAGILFFLSHGVSIPADDIKEGRVTVTKNKNGEDFDWQAVLDNLFTVHTSKKPPEQATIAVEYRGNWFYIKDNDMQSKYTLMLLNQIAALQSGQIEKAGPILTLPVSSN</sequence>
<organism evidence="2 3">
    <name type="scientific">Methylophilales bacterium MBRS-H7</name>
    <dbReference type="NCBI Taxonomy" id="1623450"/>
    <lineage>
        <taxon>Bacteria</taxon>
        <taxon>Pseudomonadati</taxon>
        <taxon>Pseudomonadota</taxon>
        <taxon>Betaproteobacteria</taxon>
        <taxon>Nitrosomonadales</taxon>
        <taxon>OM43 clade</taxon>
    </lineage>
</organism>
<dbReference type="EMBL" id="CP011002">
    <property type="protein sequence ID" value="AKO66070.1"/>
    <property type="molecule type" value="Genomic_DNA"/>
</dbReference>
<keyword evidence="1" id="KW-0732">Signal</keyword>
<dbReference type="PROSITE" id="PS51257">
    <property type="entry name" value="PROKAR_LIPOPROTEIN"/>
    <property type="match status" value="1"/>
</dbReference>
<keyword evidence="3" id="KW-1185">Reference proteome</keyword>
<gene>
    <name evidence="2" type="ORF">VI33_05060</name>
</gene>
<accession>A0A0H4J1Z3</accession>